<sequence length="42" mass="4798">MDDLAPLEDFSALDDWLPEAEPLWLPFRPAAAREESVVELEN</sequence>
<reference evidence="1 2" key="1">
    <citation type="submission" date="2016-01" db="EMBL/GenBank/DDBJ databases">
        <authorList>
            <person name="Oliw E.H."/>
        </authorList>
    </citation>
    <scope>NUCLEOTIDE SEQUENCE [LARGE SCALE GENOMIC DNA]</scope>
    <source>
        <strain evidence="1">LMG 22029</strain>
    </source>
</reference>
<evidence type="ECO:0000313" key="2">
    <source>
        <dbReference type="Proteomes" id="UP000054893"/>
    </source>
</evidence>
<protein>
    <submittedName>
        <fullName evidence="1">Uncharacterized protein</fullName>
    </submittedName>
</protein>
<organism evidence="1 2">
    <name type="scientific">Caballeronia sordidicola</name>
    <name type="common">Burkholderia sordidicola</name>
    <dbReference type="NCBI Taxonomy" id="196367"/>
    <lineage>
        <taxon>Bacteria</taxon>
        <taxon>Pseudomonadati</taxon>
        <taxon>Pseudomonadota</taxon>
        <taxon>Betaproteobacteria</taxon>
        <taxon>Burkholderiales</taxon>
        <taxon>Burkholderiaceae</taxon>
        <taxon>Caballeronia</taxon>
    </lineage>
</organism>
<dbReference type="RefSeq" id="WP_279616253.1">
    <property type="nucleotide sequence ID" value="NZ_FCOC02000003.1"/>
</dbReference>
<name>A0A158FVF8_CABSO</name>
<dbReference type="AlphaFoldDB" id="A0A158FVF8"/>
<evidence type="ECO:0000313" key="1">
    <source>
        <dbReference type="EMBL" id="SAL23339.1"/>
    </source>
</evidence>
<dbReference type="EMBL" id="FCOC02000003">
    <property type="protein sequence ID" value="SAL23339.1"/>
    <property type="molecule type" value="Genomic_DNA"/>
</dbReference>
<proteinExistence type="predicted"/>
<gene>
    <name evidence="1" type="ORF">AWB64_01821</name>
</gene>
<accession>A0A158FVF8</accession>
<dbReference type="Proteomes" id="UP000054893">
    <property type="component" value="Unassembled WGS sequence"/>
</dbReference>